<organism evidence="1 2">
    <name type="scientific">Potamilus streckersoni</name>
    <dbReference type="NCBI Taxonomy" id="2493646"/>
    <lineage>
        <taxon>Eukaryota</taxon>
        <taxon>Metazoa</taxon>
        <taxon>Spiralia</taxon>
        <taxon>Lophotrochozoa</taxon>
        <taxon>Mollusca</taxon>
        <taxon>Bivalvia</taxon>
        <taxon>Autobranchia</taxon>
        <taxon>Heteroconchia</taxon>
        <taxon>Palaeoheterodonta</taxon>
        <taxon>Unionida</taxon>
        <taxon>Unionoidea</taxon>
        <taxon>Unionidae</taxon>
        <taxon>Ambleminae</taxon>
        <taxon>Lampsilini</taxon>
        <taxon>Potamilus</taxon>
    </lineage>
</organism>
<evidence type="ECO:0000313" key="2">
    <source>
        <dbReference type="Proteomes" id="UP001195483"/>
    </source>
</evidence>
<evidence type="ECO:0000313" key="1">
    <source>
        <dbReference type="EMBL" id="KAK3601198.1"/>
    </source>
</evidence>
<dbReference type="EMBL" id="JAEAOA010000328">
    <property type="protein sequence ID" value="KAK3601198.1"/>
    <property type="molecule type" value="Genomic_DNA"/>
</dbReference>
<keyword evidence="2" id="KW-1185">Reference proteome</keyword>
<accession>A0AAE0W3Y7</accession>
<comment type="caution">
    <text evidence="1">The sequence shown here is derived from an EMBL/GenBank/DDBJ whole genome shotgun (WGS) entry which is preliminary data.</text>
</comment>
<sequence>MRLHRREDDRAKNNAVRLINNAVRKYYEQMYLQADDLDDYANHTTSAKGAIKRKLEALINGEKQPRNLRICSPDGKKQVMSVLEWKIKSWKEAGSVSVEMDNKILESGRIIKPSKEAGNVSVKMDNKIAERSRHCWHGNG</sequence>
<gene>
    <name evidence="1" type="ORF">CHS0354_004398</name>
</gene>
<dbReference type="AlphaFoldDB" id="A0AAE0W3Y7"/>
<protein>
    <submittedName>
        <fullName evidence="1">Uncharacterized protein</fullName>
    </submittedName>
</protein>
<reference evidence="1" key="3">
    <citation type="submission" date="2023-05" db="EMBL/GenBank/DDBJ databases">
        <authorList>
            <person name="Smith C.H."/>
        </authorList>
    </citation>
    <scope>NUCLEOTIDE SEQUENCE</scope>
    <source>
        <strain evidence="1">CHS0354</strain>
        <tissue evidence="1">Mantle</tissue>
    </source>
</reference>
<reference evidence="1" key="1">
    <citation type="journal article" date="2021" name="Genome Biol. Evol.">
        <title>A High-Quality Reference Genome for a Parasitic Bivalve with Doubly Uniparental Inheritance (Bivalvia: Unionida).</title>
        <authorList>
            <person name="Smith C.H."/>
        </authorList>
    </citation>
    <scope>NUCLEOTIDE SEQUENCE</scope>
    <source>
        <strain evidence="1">CHS0354</strain>
    </source>
</reference>
<proteinExistence type="predicted"/>
<dbReference type="Proteomes" id="UP001195483">
    <property type="component" value="Unassembled WGS sequence"/>
</dbReference>
<name>A0AAE0W3Y7_9BIVA</name>
<reference evidence="1" key="2">
    <citation type="journal article" date="2021" name="Genome Biol. Evol.">
        <title>Developing a high-quality reference genome for a parasitic bivalve with doubly uniparental inheritance (Bivalvia: Unionida).</title>
        <authorList>
            <person name="Smith C.H."/>
        </authorList>
    </citation>
    <scope>NUCLEOTIDE SEQUENCE</scope>
    <source>
        <strain evidence="1">CHS0354</strain>
        <tissue evidence="1">Mantle</tissue>
    </source>
</reference>